<dbReference type="Pfam" id="PF00959">
    <property type="entry name" value="Phage_lysozyme"/>
    <property type="match status" value="1"/>
</dbReference>
<dbReference type="RefSeq" id="WP_104677635.1">
    <property type="nucleotide sequence ID" value="NZ_NRNW01000018.1"/>
</dbReference>
<dbReference type="GO" id="GO:0003796">
    <property type="term" value="F:lysozyme activity"/>
    <property type="evidence" value="ECO:0007669"/>
    <property type="project" value="UniProtKB-EC"/>
</dbReference>
<feature type="chain" id="PRO_5040179574" description="Lysozyme" evidence="7">
    <location>
        <begin position="18"/>
        <end position="168"/>
    </location>
</feature>
<dbReference type="PANTHER" id="PTHR38107:SF4">
    <property type="entry name" value="LYSOZYME"/>
    <property type="match status" value="1"/>
</dbReference>
<dbReference type="CDD" id="cd16901">
    <property type="entry name" value="lyz_P1"/>
    <property type="match status" value="1"/>
</dbReference>
<dbReference type="InterPro" id="IPR051018">
    <property type="entry name" value="Bacteriophage_GH24"/>
</dbReference>
<feature type="signal peptide" evidence="7">
    <location>
        <begin position="1"/>
        <end position="17"/>
    </location>
</feature>
<protein>
    <recommendedName>
        <fullName evidence="6">Lysozyme</fullName>
        <ecNumber evidence="6">3.2.1.17</ecNumber>
    </recommendedName>
</protein>
<dbReference type="GO" id="GO:0016998">
    <property type="term" value="P:cell wall macromolecule catabolic process"/>
    <property type="evidence" value="ECO:0007669"/>
    <property type="project" value="InterPro"/>
</dbReference>
<dbReference type="GO" id="GO:0031640">
    <property type="term" value="P:killing of cells of another organism"/>
    <property type="evidence" value="ECO:0007669"/>
    <property type="project" value="UniProtKB-KW"/>
</dbReference>
<evidence type="ECO:0000256" key="6">
    <source>
        <dbReference type="RuleBase" id="RU003788"/>
    </source>
</evidence>
<dbReference type="PANTHER" id="PTHR38107">
    <property type="match status" value="1"/>
</dbReference>
<dbReference type="Gene3D" id="1.10.530.40">
    <property type="match status" value="1"/>
</dbReference>
<evidence type="ECO:0000256" key="2">
    <source>
        <dbReference type="ARBA" id="ARBA00022529"/>
    </source>
</evidence>
<dbReference type="EC" id="3.2.1.17" evidence="6"/>
<dbReference type="AlphaFoldDB" id="A0A9Q4T137"/>
<dbReference type="SUPFAM" id="SSF53955">
    <property type="entry name" value="Lysozyme-like"/>
    <property type="match status" value="1"/>
</dbReference>
<keyword evidence="2 6" id="KW-0929">Antimicrobial</keyword>
<accession>A0A9Q4T137</accession>
<evidence type="ECO:0000313" key="8">
    <source>
        <dbReference type="EMBL" id="NCH88176.1"/>
    </source>
</evidence>
<evidence type="ECO:0000256" key="5">
    <source>
        <dbReference type="ARBA" id="ARBA00023295"/>
    </source>
</evidence>
<dbReference type="HAMAP" id="MF_04110">
    <property type="entry name" value="ENDOLYSIN_T4"/>
    <property type="match status" value="1"/>
</dbReference>
<gene>
    <name evidence="8" type="ORF">EHJ13_12120</name>
</gene>
<dbReference type="EMBL" id="RPBY01000004">
    <property type="protein sequence ID" value="NCH88176.1"/>
    <property type="molecule type" value="Genomic_DNA"/>
</dbReference>
<keyword evidence="7" id="KW-0732">Signal</keyword>
<evidence type="ECO:0000256" key="4">
    <source>
        <dbReference type="ARBA" id="ARBA00022801"/>
    </source>
</evidence>
<keyword evidence="5 6" id="KW-0326">Glycosidase</keyword>
<evidence type="ECO:0000256" key="1">
    <source>
        <dbReference type="ARBA" id="ARBA00000632"/>
    </source>
</evidence>
<sequence>MSIKKAGAAGGACSVMAAVMLVLAGGNVRTNQEGLELIGNAEGCRLHPYTCPAGVLTDGIGNTHGVRDGKTMKQIAADWERNILEAERCVNRYGAGDQLSDNAFSAATSLTFRVGCGKVKSSTLFRMFRQGEQRAACDQFLRWRYAAGKELPGLVIRSQKERALCLKE</sequence>
<organism evidence="8 9">
    <name type="scientific">Cronobacter dublinensis</name>
    <dbReference type="NCBI Taxonomy" id="413497"/>
    <lineage>
        <taxon>Bacteria</taxon>
        <taxon>Pseudomonadati</taxon>
        <taxon>Pseudomonadota</taxon>
        <taxon>Gammaproteobacteria</taxon>
        <taxon>Enterobacterales</taxon>
        <taxon>Enterobacteriaceae</taxon>
        <taxon>Cronobacter</taxon>
    </lineage>
</organism>
<comment type="similarity">
    <text evidence="6">Belongs to the glycosyl hydrolase 24 family.</text>
</comment>
<reference evidence="8" key="1">
    <citation type="submission" date="2018-11" db="EMBL/GenBank/DDBJ databases">
        <title>Genomics analysis of Putative Virulence Factors on Adhesion and Cytotoxicity for Cronobacter spp.</title>
        <authorList>
            <person name="Cui J."/>
        </authorList>
    </citation>
    <scope>NUCLEOTIDE SEQUENCE</scope>
    <source>
        <strain evidence="8">SD69</strain>
    </source>
</reference>
<dbReference type="Proteomes" id="UP000778262">
    <property type="component" value="Unassembled WGS sequence"/>
</dbReference>
<dbReference type="InterPro" id="IPR034690">
    <property type="entry name" value="Endolysin_T4_type"/>
</dbReference>
<dbReference type="InterPro" id="IPR023346">
    <property type="entry name" value="Lysozyme-like_dom_sf"/>
</dbReference>
<evidence type="ECO:0000256" key="3">
    <source>
        <dbReference type="ARBA" id="ARBA00022638"/>
    </source>
</evidence>
<keyword evidence="4 6" id="KW-0378">Hydrolase</keyword>
<dbReference type="GO" id="GO:0042742">
    <property type="term" value="P:defense response to bacterium"/>
    <property type="evidence" value="ECO:0007669"/>
    <property type="project" value="UniProtKB-KW"/>
</dbReference>
<evidence type="ECO:0000256" key="7">
    <source>
        <dbReference type="SAM" id="SignalP"/>
    </source>
</evidence>
<evidence type="ECO:0000313" key="9">
    <source>
        <dbReference type="Proteomes" id="UP000778262"/>
    </source>
</evidence>
<name>A0A9Q4T137_9ENTR</name>
<dbReference type="GO" id="GO:0009253">
    <property type="term" value="P:peptidoglycan catabolic process"/>
    <property type="evidence" value="ECO:0007669"/>
    <property type="project" value="InterPro"/>
</dbReference>
<keyword evidence="3 6" id="KW-0081">Bacteriolytic enzyme</keyword>
<dbReference type="InterPro" id="IPR002196">
    <property type="entry name" value="Glyco_hydro_24"/>
</dbReference>
<dbReference type="InterPro" id="IPR023347">
    <property type="entry name" value="Lysozyme_dom_sf"/>
</dbReference>
<comment type="catalytic activity">
    <reaction evidence="1 6">
        <text>Hydrolysis of (1-&gt;4)-beta-linkages between N-acetylmuramic acid and N-acetyl-D-glucosamine residues in a peptidoglycan and between N-acetyl-D-glucosamine residues in chitodextrins.</text>
        <dbReference type="EC" id="3.2.1.17"/>
    </reaction>
</comment>
<comment type="caution">
    <text evidence="8">The sequence shown here is derived from an EMBL/GenBank/DDBJ whole genome shotgun (WGS) entry which is preliminary data.</text>
</comment>
<proteinExistence type="inferred from homology"/>